<dbReference type="Pfam" id="PF02016">
    <property type="entry name" value="Peptidase_S66"/>
    <property type="match status" value="1"/>
</dbReference>
<dbReference type="Proteomes" id="UP000823889">
    <property type="component" value="Unassembled WGS sequence"/>
</dbReference>
<feature type="domain" description="LD-carboxypeptidase N-terminal" evidence="7">
    <location>
        <begin position="11"/>
        <end position="127"/>
    </location>
</feature>
<dbReference type="InterPro" id="IPR029062">
    <property type="entry name" value="Class_I_gatase-like"/>
</dbReference>
<proteinExistence type="inferred from homology"/>
<comment type="similarity">
    <text evidence="1">Belongs to the peptidase S66 family.</text>
</comment>
<evidence type="ECO:0000256" key="2">
    <source>
        <dbReference type="ARBA" id="ARBA00022645"/>
    </source>
</evidence>
<keyword evidence="5" id="KW-0720">Serine protease</keyword>
<dbReference type="PANTHER" id="PTHR30237">
    <property type="entry name" value="MURAMOYLTETRAPEPTIDE CARBOXYPEPTIDASE"/>
    <property type="match status" value="1"/>
</dbReference>
<protein>
    <submittedName>
        <fullName evidence="9">LD-carboxypeptidase</fullName>
    </submittedName>
</protein>
<organism evidence="9 10">
    <name type="scientific">Candidatus Paenalcaligenes intestinipullorum</name>
    <dbReference type="NCBI Taxonomy" id="2838718"/>
    <lineage>
        <taxon>Bacteria</taxon>
        <taxon>Pseudomonadati</taxon>
        <taxon>Pseudomonadota</taxon>
        <taxon>Betaproteobacteria</taxon>
        <taxon>Burkholderiales</taxon>
        <taxon>Alcaligenaceae</taxon>
        <taxon>Paenalcaligenes</taxon>
    </lineage>
</organism>
<dbReference type="InterPro" id="IPR027478">
    <property type="entry name" value="LdcA_N"/>
</dbReference>
<evidence type="ECO:0000256" key="3">
    <source>
        <dbReference type="ARBA" id="ARBA00022670"/>
    </source>
</evidence>
<dbReference type="InterPro" id="IPR040921">
    <property type="entry name" value="Peptidase_S66C"/>
</dbReference>
<dbReference type="InterPro" id="IPR027461">
    <property type="entry name" value="Carboxypeptidase_A_C_sf"/>
</dbReference>
<evidence type="ECO:0000259" key="8">
    <source>
        <dbReference type="Pfam" id="PF17676"/>
    </source>
</evidence>
<dbReference type="Gene3D" id="3.40.50.10740">
    <property type="entry name" value="Class I glutamine amidotransferase-like"/>
    <property type="match status" value="1"/>
</dbReference>
<dbReference type="GO" id="GO:0004180">
    <property type="term" value="F:carboxypeptidase activity"/>
    <property type="evidence" value="ECO:0007669"/>
    <property type="project" value="UniProtKB-KW"/>
</dbReference>
<dbReference type="InterPro" id="IPR003507">
    <property type="entry name" value="S66_fam"/>
</dbReference>
<dbReference type="Gene3D" id="3.50.30.60">
    <property type="entry name" value="LD-carboxypeptidase A C-terminal domain-like"/>
    <property type="match status" value="1"/>
</dbReference>
<dbReference type="SUPFAM" id="SSF141986">
    <property type="entry name" value="LD-carboxypeptidase A C-terminal domain-like"/>
    <property type="match status" value="1"/>
</dbReference>
<feature type="active site" description="Charge relay system" evidence="6">
    <location>
        <position position="272"/>
    </location>
</feature>
<evidence type="ECO:0000313" key="10">
    <source>
        <dbReference type="Proteomes" id="UP000823889"/>
    </source>
</evidence>
<feature type="domain" description="LD-carboxypeptidase C-terminal" evidence="8">
    <location>
        <begin position="171"/>
        <end position="285"/>
    </location>
</feature>
<feature type="active site" description="Charge relay system" evidence="6">
    <location>
        <position position="202"/>
    </location>
</feature>
<comment type="caution">
    <text evidence="9">The sequence shown here is derived from an EMBL/GenBank/DDBJ whole genome shotgun (WGS) entry which is preliminary data.</text>
</comment>
<evidence type="ECO:0000256" key="5">
    <source>
        <dbReference type="ARBA" id="ARBA00022825"/>
    </source>
</evidence>
<reference evidence="9" key="2">
    <citation type="submission" date="2021-04" db="EMBL/GenBank/DDBJ databases">
        <authorList>
            <person name="Gilroy R."/>
        </authorList>
    </citation>
    <scope>NUCLEOTIDE SEQUENCE</scope>
    <source>
        <strain evidence="9">9264</strain>
    </source>
</reference>
<dbReference type="Pfam" id="PF17676">
    <property type="entry name" value="Peptidase_S66C"/>
    <property type="match status" value="1"/>
</dbReference>
<dbReference type="GO" id="GO:0006508">
    <property type="term" value="P:proteolysis"/>
    <property type="evidence" value="ECO:0007669"/>
    <property type="project" value="UniProtKB-KW"/>
</dbReference>
<keyword evidence="3" id="KW-0645">Protease</keyword>
<dbReference type="CDD" id="cd07025">
    <property type="entry name" value="Peptidase_S66"/>
    <property type="match status" value="1"/>
</dbReference>
<dbReference type="GO" id="GO:0008236">
    <property type="term" value="F:serine-type peptidase activity"/>
    <property type="evidence" value="ECO:0007669"/>
    <property type="project" value="UniProtKB-KW"/>
</dbReference>
<gene>
    <name evidence="9" type="ORF">H9906_07130</name>
</gene>
<keyword evidence="4" id="KW-0378">Hydrolase</keyword>
<sequence length="317" mass="35054">MPQHSSNDDLIYVLSPSSALPEAQQLDRAEECLTQLGFSVQRDPDVLAQHTRFAGTDAQRLAAIERSTEGEHGIVLASRGGYGLSRLLPSIDWQRIADSGKRYVGHSDFTAFNLALLAQTGQISYAGPSAVFDFGAEVVDELTADLFAETMRGELEILSFESFNSDPVDGRGILWGGNLAMVCSLLGTPYFPAINQGILFLEDVGEHPYRIERMLAQLLQAGVLERQLAIVLGNFSDYRLQPHDQGYTLDSVIEWLRSQCRVPIITGLPYGHTEIKATLPVGKKVGIAWEDDMAYLLLDEHEHSHTHEHSEPCSHDH</sequence>
<feature type="active site" description="Nucleophile" evidence="6">
    <location>
        <position position="107"/>
    </location>
</feature>
<reference evidence="9" key="1">
    <citation type="journal article" date="2021" name="PeerJ">
        <title>Extensive microbial diversity within the chicken gut microbiome revealed by metagenomics and culture.</title>
        <authorList>
            <person name="Gilroy R."/>
            <person name="Ravi A."/>
            <person name="Getino M."/>
            <person name="Pursley I."/>
            <person name="Horton D.L."/>
            <person name="Alikhan N.F."/>
            <person name="Baker D."/>
            <person name="Gharbi K."/>
            <person name="Hall N."/>
            <person name="Watson M."/>
            <person name="Adriaenssens E.M."/>
            <person name="Foster-Nyarko E."/>
            <person name="Jarju S."/>
            <person name="Secka A."/>
            <person name="Antonio M."/>
            <person name="Oren A."/>
            <person name="Chaudhuri R.R."/>
            <person name="La Ragione R."/>
            <person name="Hildebrand F."/>
            <person name="Pallen M.J."/>
        </authorList>
    </citation>
    <scope>NUCLEOTIDE SEQUENCE</scope>
    <source>
        <strain evidence="9">9264</strain>
    </source>
</reference>
<evidence type="ECO:0000256" key="1">
    <source>
        <dbReference type="ARBA" id="ARBA00010233"/>
    </source>
</evidence>
<accession>A0A9D2RGG9</accession>
<evidence type="ECO:0000256" key="4">
    <source>
        <dbReference type="ARBA" id="ARBA00022801"/>
    </source>
</evidence>
<dbReference type="PANTHER" id="PTHR30237:SF2">
    <property type="entry name" value="MUREIN TETRAPEPTIDE CARBOXYPEPTIDASE"/>
    <property type="match status" value="1"/>
</dbReference>
<dbReference type="PIRSF" id="PIRSF028757">
    <property type="entry name" value="LD-carboxypeptidase"/>
    <property type="match status" value="1"/>
</dbReference>
<name>A0A9D2RGG9_9BURK</name>
<dbReference type="SUPFAM" id="SSF52317">
    <property type="entry name" value="Class I glutamine amidotransferase-like"/>
    <property type="match status" value="1"/>
</dbReference>
<dbReference type="EMBL" id="DWUQ01000150">
    <property type="protein sequence ID" value="HJD44784.1"/>
    <property type="molecule type" value="Genomic_DNA"/>
</dbReference>
<evidence type="ECO:0000256" key="6">
    <source>
        <dbReference type="PIRSR" id="PIRSR028757-1"/>
    </source>
</evidence>
<evidence type="ECO:0000313" key="9">
    <source>
        <dbReference type="EMBL" id="HJD44784.1"/>
    </source>
</evidence>
<dbReference type="InterPro" id="IPR040449">
    <property type="entry name" value="Peptidase_S66_N"/>
</dbReference>
<evidence type="ECO:0000259" key="7">
    <source>
        <dbReference type="Pfam" id="PF02016"/>
    </source>
</evidence>
<dbReference type="AlphaFoldDB" id="A0A9D2RGG9"/>
<keyword evidence="2" id="KW-0121">Carboxypeptidase</keyword>